<protein>
    <submittedName>
        <fullName evidence="2">Uncharacterized protein</fullName>
    </submittedName>
</protein>
<accession>A0A0A9I3L7</accession>
<reference evidence="2" key="1">
    <citation type="submission" date="2014-09" db="EMBL/GenBank/DDBJ databases">
        <authorList>
            <person name="Magalhaes I.L.F."/>
            <person name="Oliveira U."/>
            <person name="Santos F.R."/>
            <person name="Vidigal T.H.D.A."/>
            <person name="Brescovit A.D."/>
            <person name="Santos A.J."/>
        </authorList>
    </citation>
    <scope>NUCLEOTIDE SEQUENCE</scope>
    <source>
        <tissue evidence="2">Shoot tissue taken approximately 20 cm above the soil surface</tissue>
    </source>
</reference>
<evidence type="ECO:0000256" key="1">
    <source>
        <dbReference type="SAM" id="MobiDB-lite"/>
    </source>
</evidence>
<feature type="compositionally biased region" description="Polar residues" evidence="1">
    <location>
        <begin position="35"/>
        <end position="44"/>
    </location>
</feature>
<dbReference type="EMBL" id="GBRH01158118">
    <property type="protein sequence ID" value="JAE39778.1"/>
    <property type="molecule type" value="Transcribed_RNA"/>
</dbReference>
<evidence type="ECO:0000313" key="2">
    <source>
        <dbReference type="EMBL" id="JAE39778.1"/>
    </source>
</evidence>
<sequence length="44" mass="5131">MRTRRRAPPQPPGRRLPCHRREGWGLRRLPRRASAWTSQANGSP</sequence>
<name>A0A0A9I3L7_ARUDO</name>
<reference evidence="2" key="2">
    <citation type="journal article" date="2015" name="Data Brief">
        <title>Shoot transcriptome of the giant reed, Arundo donax.</title>
        <authorList>
            <person name="Barrero R.A."/>
            <person name="Guerrero F.D."/>
            <person name="Moolhuijzen P."/>
            <person name="Goolsby J.A."/>
            <person name="Tidwell J."/>
            <person name="Bellgard S.E."/>
            <person name="Bellgard M.I."/>
        </authorList>
    </citation>
    <scope>NUCLEOTIDE SEQUENCE</scope>
    <source>
        <tissue evidence="2">Shoot tissue taken approximately 20 cm above the soil surface</tissue>
    </source>
</reference>
<dbReference type="AlphaFoldDB" id="A0A0A9I3L7"/>
<feature type="region of interest" description="Disordered" evidence="1">
    <location>
        <begin position="1"/>
        <end position="44"/>
    </location>
</feature>
<organism evidence="2">
    <name type="scientific">Arundo donax</name>
    <name type="common">Giant reed</name>
    <name type="synonym">Donax arundinaceus</name>
    <dbReference type="NCBI Taxonomy" id="35708"/>
    <lineage>
        <taxon>Eukaryota</taxon>
        <taxon>Viridiplantae</taxon>
        <taxon>Streptophyta</taxon>
        <taxon>Embryophyta</taxon>
        <taxon>Tracheophyta</taxon>
        <taxon>Spermatophyta</taxon>
        <taxon>Magnoliopsida</taxon>
        <taxon>Liliopsida</taxon>
        <taxon>Poales</taxon>
        <taxon>Poaceae</taxon>
        <taxon>PACMAD clade</taxon>
        <taxon>Arundinoideae</taxon>
        <taxon>Arundineae</taxon>
        <taxon>Arundo</taxon>
    </lineage>
</organism>
<proteinExistence type="predicted"/>